<organism evidence="1 2">
    <name type="scientific">Sarcoptes scabiei</name>
    <name type="common">Itch mite</name>
    <name type="synonym">Acarus scabiei</name>
    <dbReference type="NCBI Taxonomy" id="52283"/>
    <lineage>
        <taxon>Eukaryota</taxon>
        <taxon>Metazoa</taxon>
        <taxon>Ecdysozoa</taxon>
        <taxon>Arthropoda</taxon>
        <taxon>Chelicerata</taxon>
        <taxon>Arachnida</taxon>
        <taxon>Acari</taxon>
        <taxon>Acariformes</taxon>
        <taxon>Sarcoptiformes</taxon>
        <taxon>Astigmata</taxon>
        <taxon>Psoroptidia</taxon>
        <taxon>Sarcoptoidea</taxon>
        <taxon>Sarcoptidae</taxon>
        <taxon>Sarcoptinae</taxon>
        <taxon>Sarcoptes</taxon>
    </lineage>
</organism>
<evidence type="ECO:0000313" key="1">
    <source>
        <dbReference type="EMBL" id="KPM07311.1"/>
    </source>
</evidence>
<comment type="caution">
    <text evidence="1">The sequence shown here is derived from an EMBL/GenBank/DDBJ whole genome shotgun (WGS) entry which is preliminary data.</text>
</comment>
<dbReference type="AlphaFoldDB" id="A0A132A8K4"/>
<dbReference type="PANTHER" id="PTHR11161:SF0">
    <property type="entry name" value="O-ACYLTRANSFERASE LIKE PROTEIN"/>
    <property type="match status" value="1"/>
</dbReference>
<reference evidence="1 2" key="1">
    <citation type="journal article" date="2015" name="Parasit. Vectors">
        <title>Draft genome of the scabies mite.</title>
        <authorList>
            <person name="Rider S.D.Jr."/>
            <person name="Morgan M.S."/>
            <person name="Arlian L.G."/>
        </authorList>
    </citation>
    <scope>NUCLEOTIDE SEQUENCE [LARGE SCALE GENOMIC DNA]</scope>
    <source>
        <strain evidence="1">Arlian Lab</strain>
    </source>
</reference>
<proteinExistence type="predicted"/>
<name>A0A132A8K4_SARSC</name>
<gene>
    <name evidence="1" type="ORF">QR98_0058020</name>
</gene>
<dbReference type="OrthoDB" id="6513421at2759"/>
<dbReference type="PANTHER" id="PTHR11161">
    <property type="entry name" value="O-ACYLTRANSFERASE"/>
    <property type="match status" value="1"/>
</dbReference>
<evidence type="ECO:0000313" key="2">
    <source>
        <dbReference type="Proteomes" id="UP000616769"/>
    </source>
</evidence>
<protein>
    <submittedName>
        <fullName evidence="1">Uncharacterized protein</fullName>
    </submittedName>
</protein>
<dbReference type="VEuPathDB" id="VectorBase:SSCA007737"/>
<sequence length="462" mass="54435">MFVQLMTSFSIIRNTRNLFYDLDRNPQLDTMRLMLILFFFVSNAYYYTLIFAPMIIKRFYVQGPMQFIVEKKYFFIRMYYLKDVFVVFSGIALTLSFESKKFFISRFTIHNYLRYLLPIIASIGLIYLVPLFGSGPMWHLFDQTMVQPCVENVWSTLFFYNNFQENIEEICNPPTMFVSMIFQLKIVGVIILLLYSNFRPEKTNLINIALIILTSIGNLFYRFYMDFKVPYEYKQMQSFAEIKQSVMFYLFNPLCHLQALMIGLSVGYLIKIGCQERRKSYNQAIIGTICFIATLTCFFYVENLDLLKPNIGKFRVILMLTIGRLMLVSFHSWIVYASTLGHIIKRFLSSIVFRPISKLSYGFFLTSIIVTCYRLFSIRQNIILSAQTMFRAIISDAVISFLFAYLIHIMIQQPMKNLTHSYLLWRKKTLNSSSRDHFVNHSLAVIDSLSDNSELRITEQIF</sequence>
<dbReference type="Proteomes" id="UP000616769">
    <property type="component" value="Unassembled WGS sequence"/>
</dbReference>
<dbReference type="EMBL" id="JXLN01011478">
    <property type="protein sequence ID" value="KPM07311.1"/>
    <property type="molecule type" value="Genomic_DNA"/>
</dbReference>
<accession>A0A132A8K4</accession>
<dbReference type="InterPro" id="IPR052728">
    <property type="entry name" value="O2_lipid_transport_reg"/>
</dbReference>